<dbReference type="InterPro" id="IPR003018">
    <property type="entry name" value="GAF"/>
</dbReference>
<dbReference type="Pfam" id="PF13185">
    <property type="entry name" value="GAF_2"/>
    <property type="match status" value="1"/>
</dbReference>
<evidence type="ECO:0000313" key="4">
    <source>
        <dbReference type="Proteomes" id="UP000199452"/>
    </source>
</evidence>
<reference evidence="3 4" key="1">
    <citation type="submission" date="2016-09" db="EMBL/GenBank/DDBJ databases">
        <authorList>
            <person name="Capua I."/>
            <person name="De Benedictis P."/>
            <person name="Joannis T."/>
            <person name="Lombin L.H."/>
            <person name="Cattoli G."/>
        </authorList>
    </citation>
    <scope>NUCLEOTIDE SEQUENCE [LARGE SCALE GENOMIC DNA]</scope>
    <source>
        <strain evidence="3 4">A7P-90m</strain>
    </source>
</reference>
<dbReference type="InterPro" id="IPR029016">
    <property type="entry name" value="GAF-like_dom_sf"/>
</dbReference>
<dbReference type="EMBL" id="FMYP01000054">
    <property type="protein sequence ID" value="SDC82495.1"/>
    <property type="molecule type" value="Genomic_DNA"/>
</dbReference>
<keyword evidence="1" id="KW-0812">Transmembrane</keyword>
<evidence type="ECO:0000256" key="1">
    <source>
        <dbReference type="SAM" id="Phobius"/>
    </source>
</evidence>
<gene>
    <name evidence="3" type="ORF">SAMN05216323_105415</name>
</gene>
<sequence>MESATRKNKSYATAIFIVGIAVALISVYAIGGNQAWLSYSSLVFMLCLLTGLYSVTAYQQKENISLSAQNDGLEKRLSQFQSQVGKKKETIVDAKETIQVEEFIRKILPESNQQFGSQEKLTEYILTSIAKEFSIAQGLFFTKDASTETFTLQGRYAYFSEDLPHNFKEGEGLSGQVAKDKMVLNISDIPDGYITIVSGLGTGNPNSVMIVPAISQGTTVGVMELASFHTFTPNEVDLFSKITAQLGERIANHSTI</sequence>
<evidence type="ECO:0000259" key="2">
    <source>
        <dbReference type="SMART" id="SM00065"/>
    </source>
</evidence>
<dbReference type="OrthoDB" id="1123380at2"/>
<keyword evidence="1" id="KW-0472">Membrane</keyword>
<dbReference type="SUPFAM" id="SSF55781">
    <property type="entry name" value="GAF domain-like"/>
    <property type="match status" value="1"/>
</dbReference>
<dbReference type="Proteomes" id="UP000199452">
    <property type="component" value="Unassembled WGS sequence"/>
</dbReference>
<dbReference type="STRING" id="1640674.SAMN05216323_105415"/>
<dbReference type="AlphaFoldDB" id="A0A1G6PSZ7"/>
<feature type="transmembrane region" description="Helical" evidence="1">
    <location>
        <begin position="12"/>
        <end position="30"/>
    </location>
</feature>
<dbReference type="RefSeq" id="WP_092439665.1">
    <property type="nucleotide sequence ID" value="NZ_FMYP01000054.1"/>
</dbReference>
<dbReference type="Gene3D" id="3.30.450.40">
    <property type="match status" value="1"/>
</dbReference>
<proteinExistence type="predicted"/>
<feature type="domain" description="GAF" evidence="2">
    <location>
        <begin position="117"/>
        <end position="255"/>
    </location>
</feature>
<keyword evidence="1" id="KW-1133">Transmembrane helix</keyword>
<feature type="transmembrane region" description="Helical" evidence="1">
    <location>
        <begin position="36"/>
        <end position="55"/>
    </location>
</feature>
<keyword evidence="4" id="KW-1185">Reference proteome</keyword>
<organism evidence="3 4">
    <name type="scientific">Williamwhitmania taraxaci</name>
    <dbReference type="NCBI Taxonomy" id="1640674"/>
    <lineage>
        <taxon>Bacteria</taxon>
        <taxon>Pseudomonadati</taxon>
        <taxon>Bacteroidota</taxon>
        <taxon>Bacteroidia</taxon>
        <taxon>Bacteroidales</taxon>
        <taxon>Williamwhitmaniaceae</taxon>
        <taxon>Williamwhitmania</taxon>
    </lineage>
</organism>
<evidence type="ECO:0000313" key="3">
    <source>
        <dbReference type="EMBL" id="SDC82495.1"/>
    </source>
</evidence>
<dbReference type="SMART" id="SM00065">
    <property type="entry name" value="GAF"/>
    <property type="match status" value="1"/>
</dbReference>
<name>A0A1G6PSZ7_9BACT</name>
<accession>A0A1G6PSZ7</accession>
<protein>
    <submittedName>
        <fullName evidence="3">GAF domain-containing protein</fullName>
    </submittedName>
</protein>